<dbReference type="STRING" id="74873.A0A084W8B2"/>
<dbReference type="EnsemblMetazoa" id="ASIC014350-RA">
    <property type="protein sequence ID" value="ASIC014350-PA"/>
    <property type="gene ID" value="ASIC014350"/>
</dbReference>
<dbReference type="EMBL" id="KE525317">
    <property type="protein sequence ID" value="KFB46456.1"/>
    <property type="molecule type" value="Genomic_DNA"/>
</dbReference>
<organism evidence="1">
    <name type="scientific">Anopheles sinensis</name>
    <name type="common">Mosquito</name>
    <dbReference type="NCBI Taxonomy" id="74873"/>
    <lineage>
        <taxon>Eukaryota</taxon>
        <taxon>Metazoa</taxon>
        <taxon>Ecdysozoa</taxon>
        <taxon>Arthropoda</taxon>
        <taxon>Hexapoda</taxon>
        <taxon>Insecta</taxon>
        <taxon>Pterygota</taxon>
        <taxon>Neoptera</taxon>
        <taxon>Endopterygota</taxon>
        <taxon>Diptera</taxon>
        <taxon>Nematocera</taxon>
        <taxon>Culicoidea</taxon>
        <taxon>Culicidae</taxon>
        <taxon>Anophelinae</taxon>
        <taxon>Anopheles</taxon>
    </lineage>
</organism>
<dbReference type="AlphaFoldDB" id="A0A084W8B2"/>
<reference evidence="2" key="2">
    <citation type="submission" date="2020-05" db="UniProtKB">
        <authorList>
            <consortium name="EnsemblMetazoa"/>
        </authorList>
    </citation>
    <scope>IDENTIFICATION</scope>
</reference>
<dbReference type="Proteomes" id="UP000030765">
    <property type="component" value="Unassembled WGS sequence"/>
</dbReference>
<dbReference type="EMBL" id="ATLV01021403">
    <property type="status" value="NOT_ANNOTATED_CDS"/>
    <property type="molecule type" value="Genomic_DNA"/>
</dbReference>
<evidence type="ECO:0000313" key="2">
    <source>
        <dbReference type="EnsemblMetazoa" id="ASIC014350-PA"/>
    </source>
</evidence>
<evidence type="ECO:0000313" key="3">
    <source>
        <dbReference type="Proteomes" id="UP000030765"/>
    </source>
</evidence>
<name>A0A084W8B2_ANOSI</name>
<keyword evidence="3" id="KW-1185">Reference proteome</keyword>
<gene>
    <name evidence="1" type="ORF">ZHAS_00014350</name>
</gene>
<accession>A0A084W8B2</accession>
<reference evidence="1 3" key="1">
    <citation type="journal article" date="2014" name="BMC Genomics">
        <title>Genome sequence of Anopheles sinensis provides insight into genetics basis of mosquito competence for malaria parasites.</title>
        <authorList>
            <person name="Zhou D."/>
            <person name="Zhang D."/>
            <person name="Ding G."/>
            <person name="Shi L."/>
            <person name="Hou Q."/>
            <person name="Ye Y."/>
            <person name="Xu Y."/>
            <person name="Zhou H."/>
            <person name="Xiong C."/>
            <person name="Li S."/>
            <person name="Yu J."/>
            <person name="Hong S."/>
            <person name="Yu X."/>
            <person name="Zou P."/>
            <person name="Chen C."/>
            <person name="Chang X."/>
            <person name="Wang W."/>
            <person name="Lv Y."/>
            <person name="Sun Y."/>
            <person name="Ma L."/>
            <person name="Shen B."/>
            <person name="Zhu C."/>
        </authorList>
    </citation>
    <scope>NUCLEOTIDE SEQUENCE [LARGE SCALE GENOMIC DNA]</scope>
</reference>
<sequence length="170" mass="19470">MSDSEGERFVAAKNERSTFVTERKKPKVDLAGLREQLSQMAKVLEKMTAGRDNTEKKSIEFAGRVPDMRFPTTKNEAYYPNWLTARKWRREESPIVYVYEMLAVGKKACFKEETIIMYIASGLHELWQKAKVTIGRAATVKDLLEEIRWVEGVEAVGATSSTKSVLPWNY</sequence>
<proteinExistence type="predicted"/>
<evidence type="ECO:0000313" key="1">
    <source>
        <dbReference type="EMBL" id="KFB46456.1"/>
    </source>
</evidence>
<dbReference type="OrthoDB" id="7763238at2759"/>
<protein>
    <submittedName>
        <fullName evidence="1 2">Uncharacterized protein</fullName>
    </submittedName>
</protein>
<dbReference type="VEuPathDB" id="VectorBase:ASIC014350"/>